<evidence type="ECO:0000313" key="3">
    <source>
        <dbReference type="Proteomes" id="UP001279410"/>
    </source>
</evidence>
<proteinExistence type="predicted"/>
<keyword evidence="1" id="KW-0472">Membrane</keyword>
<gene>
    <name evidence="2" type="ORF">AKAME5_001089300</name>
</gene>
<keyword evidence="3" id="KW-1185">Reference proteome</keyword>
<dbReference type="InterPro" id="IPR007632">
    <property type="entry name" value="Anoctamin"/>
</dbReference>
<feature type="transmembrane region" description="Helical" evidence="1">
    <location>
        <begin position="68"/>
        <end position="94"/>
    </location>
</feature>
<dbReference type="AlphaFoldDB" id="A0AAD3MS98"/>
<dbReference type="EMBL" id="BRZM01000035">
    <property type="protein sequence ID" value="GLD58809.1"/>
    <property type="molecule type" value="Genomic_DNA"/>
</dbReference>
<dbReference type="PANTHER" id="PTHR12308">
    <property type="entry name" value="ANOCTAMIN"/>
    <property type="match status" value="1"/>
</dbReference>
<sequence>MPGHKRQPSIELLELMGVVRENGSSRHRFSKKKQRELKEAGPRWAAPVSKGNPVTAVRNYFGERAALYYLWLVCTYLLISAVIGMHAVFLIAFLQQLTPQFPRLHSVWTDVLEAIGVLAVIANGLVIGISSDFIPRLVYQYRYGPCANGTVTDIDCMVGYINNTLSIARIDDQSTKNDFSTYQMMTLMAGMPPTAELFDKLNRLKRGTQVI</sequence>
<dbReference type="GO" id="GO:0005886">
    <property type="term" value="C:plasma membrane"/>
    <property type="evidence" value="ECO:0007669"/>
    <property type="project" value="TreeGrafter"/>
</dbReference>
<accession>A0AAD3MS98</accession>
<comment type="caution">
    <text evidence="2">The sequence shown here is derived from an EMBL/GenBank/DDBJ whole genome shotgun (WGS) entry which is preliminary data.</text>
</comment>
<dbReference type="GO" id="GO:0005254">
    <property type="term" value="F:chloride channel activity"/>
    <property type="evidence" value="ECO:0007669"/>
    <property type="project" value="TreeGrafter"/>
</dbReference>
<dbReference type="PANTHER" id="PTHR12308:SF37">
    <property type="entry name" value="ANOCTAMIN-9"/>
    <property type="match status" value="1"/>
</dbReference>
<dbReference type="Proteomes" id="UP001279410">
    <property type="component" value="Unassembled WGS sequence"/>
</dbReference>
<name>A0AAD3MS98_LATJO</name>
<evidence type="ECO:0000256" key="1">
    <source>
        <dbReference type="SAM" id="Phobius"/>
    </source>
</evidence>
<protein>
    <submittedName>
        <fullName evidence="2">Anoctamin-9-like isoform X1</fullName>
    </submittedName>
</protein>
<evidence type="ECO:0000313" key="2">
    <source>
        <dbReference type="EMBL" id="GLD58809.1"/>
    </source>
</evidence>
<feature type="transmembrane region" description="Helical" evidence="1">
    <location>
        <begin position="114"/>
        <end position="134"/>
    </location>
</feature>
<reference evidence="2" key="1">
    <citation type="submission" date="2022-08" db="EMBL/GenBank/DDBJ databases">
        <title>Genome sequencing of akame (Lates japonicus).</title>
        <authorList>
            <person name="Hashiguchi Y."/>
            <person name="Takahashi H."/>
        </authorList>
    </citation>
    <scope>NUCLEOTIDE SEQUENCE</scope>
    <source>
        <strain evidence="2">Kochi</strain>
    </source>
</reference>
<keyword evidence="1" id="KW-1133">Transmembrane helix</keyword>
<organism evidence="2 3">
    <name type="scientific">Lates japonicus</name>
    <name type="common">Japanese lates</name>
    <dbReference type="NCBI Taxonomy" id="270547"/>
    <lineage>
        <taxon>Eukaryota</taxon>
        <taxon>Metazoa</taxon>
        <taxon>Chordata</taxon>
        <taxon>Craniata</taxon>
        <taxon>Vertebrata</taxon>
        <taxon>Euteleostomi</taxon>
        <taxon>Actinopterygii</taxon>
        <taxon>Neopterygii</taxon>
        <taxon>Teleostei</taxon>
        <taxon>Neoteleostei</taxon>
        <taxon>Acanthomorphata</taxon>
        <taxon>Carangaria</taxon>
        <taxon>Carangaria incertae sedis</taxon>
        <taxon>Centropomidae</taxon>
        <taxon>Lates</taxon>
    </lineage>
</organism>
<keyword evidence="1" id="KW-0812">Transmembrane</keyword>